<evidence type="ECO:0000313" key="2">
    <source>
        <dbReference type="EMBL" id="PQJ78693.1"/>
    </source>
</evidence>
<dbReference type="GO" id="GO:0052689">
    <property type="term" value="F:carboxylic ester hydrolase activity"/>
    <property type="evidence" value="ECO:0007669"/>
    <property type="project" value="TreeGrafter"/>
</dbReference>
<organism evidence="2 3">
    <name type="scientific">Polaribacter porphyrae</name>
    <dbReference type="NCBI Taxonomy" id="1137780"/>
    <lineage>
        <taxon>Bacteria</taxon>
        <taxon>Pseudomonadati</taxon>
        <taxon>Bacteroidota</taxon>
        <taxon>Flavobacteriia</taxon>
        <taxon>Flavobacteriales</taxon>
        <taxon>Flavobacteriaceae</taxon>
    </lineage>
</organism>
<dbReference type="InterPro" id="IPR029058">
    <property type="entry name" value="AB_hydrolase_fold"/>
</dbReference>
<proteinExistence type="predicted"/>
<protein>
    <submittedName>
        <fullName evidence="2">Alpha/beta hydrolase</fullName>
    </submittedName>
</protein>
<evidence type="ECO:0000259" key="1">
    <source>
        <dbReference type="Pfam" id="PF20434"/>
    </source>
</evidence>
<dbReference type="AlphaFoldDB" id="A0A2S7WM87"/>
<sequence length="306" mass="34696">MIRFITNLLLITITITSSFAQIITKEITINNYEIHLPGTLTFTKEKSPLIIWVHGSGGVDRNGNTPQYIKQFRDAVNKKDIAFFSYDKRTANPKNITFIKQDGILIRDFINDVKEVVNHFKDDKRFSKIILAGHSQGSLIAMLALENVDKYISIAGAGETIDKTLIRQVTKQSAEFGKLTENYLKELKETGEIKEVNPNLMSLFAKPNQPFLASWVNLNPTEEIKKVKIPTLIINGDKDLQVQVTDAENLKEAKPDAKLVIIKNMNHLLKDIQKDEDNMKSYMSPDYPISKELITVISNFVLTSKK</sequence>
<dbReference type="InterPro" id="IPR053145">
    <property type="entry name" value="AB_hydrolase_Est10"/>
</dbReference>
<dbReference type="PANTHER" id="PTHR43265">
    <property type="entry name" value="ESTERASE ESTD"/>
    <property type="match status" value="1"/>
</dbReference>
<dbReference type="Pfam" id="PF20434">
    <property type="entry name" value="BD-FAE"/>
    <property type="match status" value="1"/>
</dbReference>
<feature type="domain" description="BD-FAE-like" evidence="1">
    <location>
        <begin position="43"/>
        <end position="252"/>
    </location>
</feature>
<dbReference type="OrthoDB" id="9809549at2"/>
<dbReference type="PANTHER" id="PTHR43265:SF1">
    <property type="entry name" value="ESTERASE ESTD"/>
    <property type="match status" value="1"/>
</dbReference>
<dbReference type="InterPro" id="IPR049492">
    <property type="entry name" value="BD-FAE-like_dom"/>
</dbReference>
<dbReference type="Proteomes" id="UP000238882">
    <property type="component" value="Unassembled WGS sequence"/>
</dbReference>
<comment type="caution">
    <text evidence="2">The sequence shown here is derived from an EMBL/GenBank/DDBJ whole genome shotgun (WGS) entry which is preliminary data.</text>
</comment>
<reference evidence="2 3" key="1">
    <citation type="submission" date="2016-12" db="EMBL/GenBank/DDBJ databases">
        <title>Trade-off between light-utilization and light-protection in marine flavobacteria.</title>
        <authorList>
            <person name="Kumagai Y."/>
            <person name="Yoshizawa S."/>
            <person name="Kogure K."/>
            <person name="Iwasaki W."/>
        </authorList>
    </citation>
    <scope>NUCLEOTIDE SEQUENCE [LARGE SCALE GENOMIC DNA]</scope>
    <source>
        <strain evidence="2 3">NBRC 108759</strain>
    </source>
</reference>
<evidence type="ECO:0000313" key="3">
    <source>
        <dbReference type="Proteomes" id="UP000238882"/>
    </source>
</evidence>
<name>A0A2S7WM87_9FLAO</name>
<accession>A0A2S7WM87</accession>
<dbReference type="RefSeq" id="WP_105015286.1">
    <property type="nucleotide sequence ID" value="NZ_MSCN01000001.1"/>
</dbReference>
<keyword evidence="3" id="KW-1185">Reference proteome</keyword>
<dbReference type="Gene3D" id="3.40.50.1820">
    <property type="entry name" value="alpha/beta hydrolase"/>
    <property type="match status" value="1"/>
</dbReference>
<gene>
    <name evidence="2" type="ORF">BTO18_05615</name>
</gene>
<dbReference type="EMBL" id="MSCN01000001">
    <property type="protein sequence ID" value="PQJ78693.1"/>
    <property type="molecule type" value="Genomic_DNA"/>
</dbReference>
<dbReference type="SUPFAM" id="SSF53474">
    <property type="entry name" value="alpha/beta-Hydrolases"/>
    <property type="match status" value="1"/>
</dbReference>
<keyword evidence="2" id="KW-0378">Hydrolase</keyword>